<dbReference type="Proteomes" id="UP000694404">
    <property type="component" value="Unplaced"/>
</dbReference>
<name>A0A8C0H6J8_CHEAB</name>
<dbReference type="GeneTree" id="ENSGT01050000247854"/>
<evidence type="ECO:0000313" key="1">
    <source>
        <dbReference type="Ensembl" id="ENSCABP00000018423.1"/>
    </source>
</evidence>
<sequence>MWNKIIKDLEEWNKYEISWLGRVALVKMNVLPKLLFLFQCIPVGIPEMTLNTSGCTINIPMETNDKGKVTQDLYWCKQTQNWAFCHLTLLQIIGYQQYKHFWSPTQCNYIGEPQGGGTIVKPTHFRSRTT</sequence>
<dbReference type="AlphaFoldDB" id="A0A8C0H6J8"/>
<proteinExistence type="predicted"/>
<evidence type="ECO:0000313" key="2">
    <source>
        <dbReference type="Proteomes" id="UP000694404"/>
    </source>
</evidence>
<protein>
    <submittedName>
        <fullName evidence="1">Uncharacterized protein</fullName>
    </submittedName>
</protein>
<keyword evidence="2" id="KW-1185">Reference proteome</keyword>
<dbReference type="PANTHER" id="PTHR31635:SF196">
    <property type="entry name" value="REVERSE TRANSCRIPTASE DOMAIN-CONTAINING PROTEIN-RELATED"/>
    <property type="match status" value="1"/>
</dbReference>
<reference evidence="1" key="1">
    <citation type="submission" date="2025-08" db="UniProtKB">
        <authorList>
            <consortium name="Ensembl"/>
        </authorList>
    </citation>
    <scope>IDENTIFICATION</scope>
</reference>
<organism evidence="1 2">
    <name type="scientific">Chelonoidis abingdonii</name>
    <name type="common">Abingdon island giant tortoise</name>
    <name type="synonym">Testudo abingdonii</name>
    <dbReference type="NCBI Taxonomy" id="106734"/>
    <lineage>
        <taxon>Eukaryota</taxon>
        <taxon>Metazoa</taxon>
        <taxon>Chordata</taxon>
        <taxon>Craniata</taxon>
        <taxon>Vertebrata</taxon>
        <taxon>Euteleostomi</taxon>
        <taxon>Archelosauria</taxon>
        <taxon>Testudinata</taxon>
        <taxon>Testudines</taxon>
        <taxon>Cryptodira</taxon>
        <taxon>Durocryptodira</taxon>
        <taxon>Testudinoidea</taxon>
        <taxon>Testudinidae</taxon>
        <taxon>Chelonoidis</taxon>
    </lineage>
</organism>
<dbReference type="Ensembl" id="ENSCABT00000020186.1">
    <property type="protein sequence ID" value="ENSCABP00000018423.1"/>
    <property type="gene ID" value="ENSCABG00000013629.1"/>
</dbReference>
<dbReference type="PANTHER" id="PTHR31635">
    <property type="entry name" value="REVERSE TRANSCRIPTASE DOMAIN-CONTAINING PROTEIN-RELATED"/>
    <property type="match status" value="1"/>
</dbReference>
<reference evidence="1" key="2">
    <citation type="submission" date="2025-09" db="UniProtKB">
        <authorList>
            <consortium name="Ensembl"/>
        </authorList>
    </citation>
    <scope>IDENTIFICATION</scope>
</reference>
<accession>A0A8C0H6J8</accession>